<dbReference type="Proteomes" id="UP000191518">
    <property type="component" value="Unassembled WGS sequence"/>
</dbReference>
<organism evidence="1 2">
    <name type="scientific">Penicillium vulpinum</name>
    <dbReference type="NCBI Taxonomy" id="29845"/>
    <lineage>
        <taxon>Eukaryota</taxon>
        <taxon>Fungi</taxon>
        <taxon>Dikarya</taxon>
        <taxon>Ascomycota</taxon>
        <taxon>Pezizomycotina</taxon>
        <taxon>Eurotiomycetes</taxon>
        <taxon>Eurotiomycetidae</taxon>
        <taxon>Eurotiales</taxon>
        <taxon>Aspergillaceae</taxon>
        <taxon>Penicillium</taxon>
    </lineage>
</organism>
<reference evidence="2" key="1">
    <citation type="journal article" date="2017" name="Nat. Microbiol.">
        <title>Global analysis of biosynthetic gene clusters reveals vast potential of secondary metabolite production in Penicillium species.</title>
        <authorList>
            <person name="Nielsen J.C."/>
            <person name="Grijseels S."/>
            <person name="Prigent S."/>
            <person name="Ji B."/>
            <person name="Dainat J."/>
            <person name="Nielsen K.F."/>
            <person name="Frisvad J.C."/>
            <person name="Workman M."/>
            <person name="Nielsen J."/>
        </authorList>
    </citation>
    <scope>NUCLEOTIDE SEQUENCE [LARGE SCALE GENOMIC DNA]</scope>
    <source>
        <strain evidence="2">IBT 29486</strain>
    </source>
</reference>
<keyword evidence="2" id="KW-1185">Reference proteome</keyword>
<evidence type="ECO:0000313" key="1">
    <source>
        <dbReference type="EMBL" id="OQE04475.1"/>
    </source>
</evidence>
<accession>A0A1V6RRT0</accession>
<protein>
    <submittedName>
        <fullName evidence="1">Uncharacterized protein</fullName>
    </submittedName>
</protein>
<dbReference type="AlphaFoldDB" id="A0A1V6RRT0"/>
<gene>
    <name evidence="1" type="ORF">PENVUL_c033G05590</name>
</gene>
<comment type="caution">
    <text evidence="1">The sequence shown here is derived from an EMBL/GenBank/DDBJ whole genome shotgun (WGS) entry which is preliminary data.</text>
</comment>
<evidence type="ECO:0000313" key="2">
    <source>
        <dbReference type="Proteomes" id="UP000191518"/>
    </source>
</evidence>
<proteinExistence type="predicted"/>
<dbReference type="EMBL" id="MDYP01000033">
    <property type="protein sequence ID" value="OQE04475.1"/>
    <property type="molecule type" value="Genomic_DNA"/>
</dbReference>
<name>A0A1V6RRT0_9EURO</name>
<sequence>MNPRLPFDDAAWEKSDQIEDSWLDLLFDEDIYNEIGIFLAEHHCPRQWADFKFFKSGGFNASFLMTFTDTDTSGALLRLPLPGVHMFPDEKDAYKNSVQN</sequence>